<dbReference type="RefSeq" id="WP_003006642.1">
    <property type="nucleotide sequence ID" value="NZ_CP068082.1"/>
</dbReference>
<keyword evidence="1" id="KW-1133">Transmembrane helix</keyword>
<gene>
    <name evidence="2" type="ORF">NCTC11388_04033</name>
</gene>
<feature type="transmembrane region" description="Helical" evidence="1">
    <location>
        <begin position="37"/>
        <end position="56"/>
    </location>
</feature>
<keyword evidence="1" id="KW-0472">Membrane</keyword>
<proteinExistence type="predicted"/>
<keyword evidence="1" id="KW-0812">Transmembrane</keyword>
<accession>A0A380CRI5</accession>
<feature type="transmembrane region" description="Helical" evidence="1">
    <location>
        <begin position="12"/>
        <end position="30"/>
    </location>
</feature>
<dbReference type="Proteomes" id="UP000254893">
    <property type="component" value="Unassembled WGS sequence"/>
</dbReference>
<protein>
    <submittedName>
        <fullName evidence="2">Uncharacterized protein</fullName>
    </submittedName>
</protein>
<sequence length="58" mass="6557">MHIELGSGFNFGWIIIAIAVIMAGGIYISYRKNYPIKIKYIIAVIIMLIVGVKFILEK</sequence>
<evidence type="ECO:0000313" key="2">
    <source>
        <dbReference type="EMBL" id="SUJ26952.1"/>
    </source>
</evidence>
<dbReference type="EMBL" id="UGYW01000002">
    <property type="protein sequence ID" value="SUJ26952.1"/>
    <property type="molecule type" value="Genomic_DNA"/>
</dbReference>
<organism evidence="2 3">
    <name type="scientific">Sphingobacterium spiritivorum</name>
    <name type="common">Flavobacterium spiritivorum</name>
    <dbReference type="NCBI Taxonomy" id="258"/>
    <lineage>
        <taxon>Bacteria</taxon>
        <taxon>Pseudomonadati</taxon>
        <taxon>Bacteroidota</taxon>
        <taxon>Sphingobacteriia</taxon>
        <taxon>Sphingobacteriales</taxon>
        <taxon>Sphingobacteriaceae</taxon>
        <taxon>Sphingobacterium</taxon>
    </lineage>
</organism>
<evidence type="ECO:0000256" key="1">
    <source>
        <dbReference type="SAM" id="Phobius"/>
    </source>
</evidence>
<reference evidence="2 3" key="1">
    <citation type="submission" date="2018-06" db="EMBL/GenBank/DDBJ databases">
        <authorList>
            <consortium name="Pathogen Informatics"/>
            <person name="Doyle S."/>
        </authorList>
    </citation>
    <scope>NUCLEOTIDE SEQUENCE [LARGE SCALE GENOMIC DNA]</scope>
    <source>
        <strain evidence="2 3">NCTC11388</strain>
    </source>
</reference>
<evidence type="ECO:0000313" key="3">
    <source>
        <dbReference type="Proteomes" id="UP000254893"/>
    </source>
</evidence>
<dbReference type="AlphaFoldDB" id="A0A380CRI5"/>
<name>A0A380CRI5_SPHSI</name>